<dbReference type="InterPro" id="IPR045851">
    <property type="entry name" value="AMP-bd_C_sf"/>
</dbReference>
<dbReference type="Gene3D" id="3.40.50.12780">
    <property type="entry name" value="N-terminal domain of ligase-like"/>
    <property type="match status" value="1"/>
</dbReference>
<evidence type="ECO:0000313" key="4">
    <source>
        <dbReference type="Proteomes" id="UP000004926"/>
    </source>
</evidence>
<sequence length="503" mass="54139">MAFDAEPSTLVELCLWQANQRGEALAVWDEATGLSYRELARRSASLAAALRENGVRAGDRVVLCGRNSVAWVEVAFATLFAGATLVPIGYGAPEAERARVVERVGPRLVVAVPGEGWPSAPTVLAPEELDSRRVAARPPHLPAADDVAVILSTSGTTGEPKLVPMTHGQLARCYGEVARRLQLRADDRLLGAVPLAHSFGLNGVLLIGLHAGAAIRLVPHYRAEGLSELVRGQRLTVIVGPPTIFFDLAAGDGKPVPGCRMAITGGADVSLRRMRQACSRAGIERMFVGYGLTETCGTVAVGEVPERGVGDLAKLTPLRDLEVQIVDEQGRPLPTGAEGRIWVRGHNVMPGYLHQEEATRRVLRGDGWLDTADIGRRYADGDLSIASRARDVVIVSGFNVYPREVEHVLVEHGSVAQAVVLGLPDERQGQRLVACLVPASGAVLDTRELLAYCRERLAAFKVPRTMITFESLPTTETGKISRPAVRRLLRQESRSAVRCCRGD</sequence>
<dbReference type="RefSeq" id="WP_009153697.1">
    <property type="nucleotide sequence ID" value="NZ_CM001439.1"/>
</dbReference>
<dbReference type="Pfam" id="PF13193">
    <property type="entry name" value="AMP-binding_C"/>
    <property type="match status" value="1"/>
</dbReference>
<dbReference type="Pfam" id="PF00501">
    <property type="entry name" value="AMP-binding"/>
    <property type="match status" value="1"/>
</dbReference>
<feature type="domain" description="AMP-dependent synthetase/ligase" evidence="1">
    <location>
        <begin position="16"/>
        <end position="353"/>
    </location>
</feature>
<evidence type="ECO:0000259" key="1">
    <source>
        <dbReference type="Pfam" id="PF00501"/>
    </source>
</evidence>
<dbReference type="Gene3D" id="3.30.300.30">
    <property type="match status" value="1"/>
</dbReference>
<evidence type="ECO:0000259" key="2">
    <source>
        <dbReference type="Pfam" id="PF13193"/>
    </source>
</evidence>
<dbReference type="PANTHER" id="PTHR43767">
    <property type="entry name" value="LONG-CHAIN-FATTY-ACID--COA LIGASE"/>
    <property type="match status" value="1"/>
</dbReference>
<evidence type="ECO:0000313" key="3">
    <source>
        <dbReference type="EMBL" id="EHR50312.1"/>
    </source>
</evidence>
<dbReference type="InterPro" id="IPR025110">
    <property type="entry name" value="AMP-bd_C"/>
</dbReference>
<protein>
    <submittedName>
        <fullName evidence="3">Acyl-CoA synthetase (AMP-forming)/AMP-acid ligase II</fullName>
    </submittedName>
</protein>
<dbReference type="OrthoDB" id="9803968at2"/>
<dbReference type="STRING" id="882083.SacmaDRAFT_2056"/>
<dbReference type="SUPFAM" id="SSF56801">
    <property type="entry name" value="Acetyl-CoA synthetase-like"/>
    <property type="match status" value="1"/>
</dbReference>
<dbReference type="InterPro" id="IPR042099">
    <property type="entry name" value="ANL_N_sf"/>
</dbReference>
<name>H5X9E7_9PSEU</name>
<proteinExistence type="predicted"/>
<feature type="domain" description="AMP-binding enzyme C-terminal" evidence="2">
    <location>
        <begin position="404"/>
        <end position="479"/>
    </location>
</feature>
<dbReference type="PANTHER" id="PTHR43767:SF12">
    <property type="entry name" value="AMP-DEPENDENT SYNTHETASE AND LIGASE"/>
    <property type="match status" value="1"/>
</dbReference>
<reference evidence="3 4" key="1">
    <citation type="journal article" date="2012" name="Stand. Genomic Sci.">
        <title>Genome sequence of the ocean sediment bacterium Saccharomonospora marina type strain (XMU15(T)).</title>
        <authorList>
            <person name="Klenk H.P."/>
            <person name="Lu M."/>
            <person name="Lucas S."/>
            <person name="Lapidus A."/>
            <person name="Copeland A."/>
            <person name="Pitluck S."/>
            <person name="Goodwin L.A."/>
            <person name="Han C."/>
            <person name="Tapia R."/>
            <person name="Brambilla E.M."/>
            <person name="Potter G."/>
            <person name="Land M."/>
            <person name="Ivanova N."/>
            <person name="Rohde M."/>
            <person name="Goker M."/>
            <person name="Detter J.C."/>
            <person name="Li W.J."/>
            <person name="Kyrpides N.C."/>
            <person name="Woyke T."/>
        </authorList>
    </citation>
    <scope>NUCLEOTIDE SEQUENCE [LARGE SCALE GENOMIC DNA]</scope>
    <source>
        <strain evidence="3 4">XMU15</strain>
    </source>
</reference>
<dbReference type="EMBL" id="CM001439">
    <property type="protein sequence ID" value="EHR50312.1"/>
    <property type="molecule type" value="Genomic_DNA"/>
</dbReference>
<gene>
    <name evidence="3" type="ORF">SacmaDRAFT_2056</name>
</gene>
<organism evidence="3 4">
    <name type="scientific">Saccharomonospora marina XMU15</name>
    <dbReference type="NCBI Taxonomy" id="882083"/>
    <lineage>
        <taxon>Bacteria</taxon>
        <taxon>Bacillati</taxon>
        <taxon>Actinomycetota</taxon>
        <taxon>Actinomycetes</taxon>
        <taxon>Pseudonocardiales</taxon>
        <taxon>Pseudonocardiaceae</taxon>
        <taxon>Saccharomonospora</taxon>
    </lineage>
</organism>
<keyword evidence="4" id="KW-1185">Reference proteome</keyword>
<accession>H5X9E7</accession>
<dbReference type="InterPro" id="IPR000873">
    <property type="entry name" value="AMP-dep_synth/lig_dom"/>
</dbReference>
<dbReference type="eggNOG" id="COG0318">
    <property type="taxonomic scope" value="Bacteria"/>
</dbReference>
<dbReference type="HOGENOM" id="CLU_000022_59_10_11"/>
<dbReference type="Proteomes" id="UP000004926">
    <property type="component" value="Chromosome"/>
</dbReference>
<dbReference type="InterPro" id="IPR050237">
    <property type="entry name" value="ATP-dep_AMP-bd_enzyme"/>
</dbReference>
<dbReference type="GO" id="GO:0016877">
    <property type="term" value="F:ligase activity, forming carbon-sulfur bonds"/>
    <property type="evidence" value="ECO:0007669"/>
    <property type="project" value="UniProtKB-ARBA"/>
</dbReference>
<keyword evidence="3" id="KW-0436">Ligase</keyword>
<dbReference type="AlphaFoldDB" id="H5X9E7"/>